<name>A0A8T4L136_9ARCH</name>
<reference evidence="2" key="1">
    <citation type="submission" date="2021-03" db="EMBL/GenBank/DDBJ databases">
        <authorList>
            <person name="Jaffe A."/>
        </authorList>
    </citation>
    <scope>NUCLEOTIDE SEQUENCE</scope>
    <source>
        <strain evidence="2">RIFCSPLOWO2_01_FULL_43_13</strain>
    </source>
</reference>
<accession>A0A8T4L136</accession>
<feature type="compositionally biased region" description="Basic and acidic residues" evidence="1">
    <location>
        <begin position="110"/>
        <end position="136"/>
    </location>
</feature>
<sequence>MNEMPKRLVNPKRIKKSYRNQVKELWNIEGKNASSIAVQGVARRLENKPEDRNRIHAARQSKKIASSLVKISELSGAPSQQMFERRFNAHTADFERNRYVPRGQTKAIRRASEAAEWKAAHERQNEEKRRKKAGEN</sequence>
<evidence type="ECO:0000256" key="1">
    <source>
        <dbReference type="SAM" id="MobiDB-lite"/>
    </source>
</evidence>
<gene>
    <name evidence="2" type="ORF">J4478_04385</name>
</gene>
<dbReference type="Proteomes" id="UP000680185">
    <property type="component" value="Unassembled WGS sequence"/>
</dbReference>
<protein>
    <submittedName>
        <fullName evidence="2">Uncharacterized protein</fullName>
    </submittedName>
</protein>
<evidence type="ECO:0000313" key="2">
    <source>
        <dbReference type="EMBL" id="MBS3058610.1"/>
    </source>
</evidence>
<proteinExistence type="predicted"/>
<reference evidence="2" key="2">
    <citation type="submission" date="2021-05" db="EMBL/GenBank/DDBJ databases">
        <title>Protein family content uncovers lineage relationships and bacterial pathway maintenance mechanisms in DPANN archaea.</title>
        <authorList>
            <person name="Castelle C.J."/>
            <person name="Meheust R."/>
            <person name="Jaffe A.L."/>
            <person name="Seitz K."/>
            <person name="Gong X."/>
            <person name="Baker B.J."/>
            <person name="Banfield J.F."/>
        </authorList>
    </citation>
    <scope>NUCLEOTIDE SEQUENCE</scope>
    <source>
        <strain evidence="2">RIFCSPLOWO2_01_FULL_43_13</strain>
    </source>
</reference>
<feature type="region of interest" description="Disordered" evidence="1">
    <location>
        <begin position="98"/>
        <end position="136"/>
    </location>
</feature>
<dbReference type="EMBL" id="JAGVWB010000030">
    <property type="protein sequence ID" value="MBS3058610.1"/>
    <property type="molecule type" value="Genomic_DNA"/>
</dbReference>
<comment type="caution">
    <text evidence="2">The sequence shown here is derived from an EMBL/GenBank/DDBJ whole genome shotgun (WGS) entry which is preliminary data.</text>
</comment>
<evidence type="ECO:0000313" key="3">
    <source>
        <dbReference type="Proteomes" id="UP000680185"/>
    </source>
</evidence>
<organism evidence="2 3">
    <name type="scientific">Candidatus Iainarchaeum sp</name>
    <dbReference type="NCBI Taxonomy" id="3101447"/>
    <lineage>
        <taxon>Archaea</taxon>
        <taxon>Candidatus Iainarchaeota</taxon>
        <taxon>Candidatus Iainarchaeia</taxon>
        <taxon>Candidatus Iainarchaeales</taxon>
        <taxon>Candidatus Iainarchaeaceae</taxon>
        <taxon>Candidatus Iainarchaeum</taxon>
    </lineage>
</organism>
<dbReference type="AlphaFoldDB" id="A0A8T4L136"/>